<dbReference type="Proteomes" id="UP000078397">
    <property type="component" value="Unassembled WGS sequence"/>
</dbReference>
<dbReference type="PROSITE" id="PS50088">
    <property type="entry name" value="ANK_REPEAT"/>
    <property type="match status" value="2"/>
</dbReference>
<protein>
    <submittedName>
        <fullName evidence="4">Ankyrin repeat domain-containing protein</fullName>
    </submittedName>
</protein>
<dbReference type="OrthoDB" id="20872at2759"/>
<reference evidence="4 5" key="1">
    <citation type="journal article" date="2016" name="PLoS Pathog.">
        <title>Biosynthesis of antibiotic leucinostatins in bio-control fungus Purpureocillium lilacinum and their inhibition on phytophthora revealed by genome mining.</title>
        <authorList>
            <person name="Wang G."/>
            <person name="Liu Z."/>
            <person name="Lin R."/>
            <person name="Li E."/>
            <person name="Mao Z."/>
            <person name="Ling J."/>
            <person name="Yang Y."/>
            <person name="Yin W.B."/>
            <person name="Xie B."/>
        </authorList>
    </citation>
    <scope>NUCLEOTIDE SEQUENCE [LARGE SCALE GENOMIC DNA]</scope>
    <source>
        <strain evidence="4">170</strain>
    </source>
</reference>
<dbReference type="InterPro" id="IPR036047">
    <property type="entry name" value="F-box-like_dom_sf"/>
</dbReference>
<dbReference type="CDD" id="cd09917">
    <property type="entry name" value="F-box_SF"/>
    <property type="match status" value="1"/>
</dbReference>
<dbReference type="PROSITE" id="PS50297">
    <property type="entry name" value="ANK_REP_REGION"/>
    <property type="match status" value="2"/>
</dbReference>
<dbReference type="SUPFAM" id="SSF48403">
    <property type="entry name" value="Ankyrin repeat"/>
    <property type="match status" value="1"/>
</dbReference>
<dbReference type="STRING" id="1380566.A0A179EYX3"/>
<accession>A0A179EYX3</accession>
<feature type="repeat" description="ANK" evidence="3">
    <location>
        <begin position="119"/>
        <end position="145"/>
    </location>
</feature>
<dbReference type="GO" id="GO:0004540">
    <property type="term" value="F:RNA nuclease activity"/>
    <property type="evidence" value="ECO:0007669"/>
    <property type="project" value="TreeGrafter"/>
</dbReference>
<dbReference type="GO" id="GO:0006396">
    <property type="term" value="P:RNA processing"/>
    <property type="evidence" value="ECO:0007669"/>
    <property type="project" value="TreeGrafter"/>
</dbReference>
<dbReference type="InterPro" id="IPR036770">
    <property type="entry name" value="Ankyrin_rpt-contain_sf"/>
</dbReference>
<evidence type="ECO:0000256" key="2">
    <source>
        <dbReference type="ARBA" id="ARBA00023043"/>
    </source>
</evidence>
<evidence type="ECO:0000256" key="3">
    <source>
        <dbReference type="PROSITE-ProRule" id="PRU00023"/>
    </source>
</evidence>
<dbReference type="Pfam" id="PF00023">
    <property type="entry name" value="Ank"/>
    <property type="match status" value="2"/>
</dbReference>
<evidence type="ECO:0000313" key="4">
    <source>
        <dbReference type="EMBL" id="OAQ58099.1"/>
    </source>
</evidence>
<gene>
    <name evidence="4" type="ORF">VFPPC_11333</name>
</gene>
<feature type="repeat" description="ANK" evidence="3">
    <location>
        <begin position="260"/>
        <end position="292"/>
    </location>
</feature>
<sequence>MEENSFAFFTGLSLELILMIFRQLDWPDIASLAVVNQWFNNVIESHILYHPEEFGYALAYGVQVNNVATIRKVLRFGGSLVQDLGEASAICPQTATPFLAADEEDDFKRIRRSWTYDEISNTALGLATFQGNADMIRELLELGADPYHYASVDRLGPWHYVLKKAPPQTAPRLAAEFLRSNRIDTNKILPDGLLPLHLAVDSRLNSVFEMLVDTYFADINLTAGAASETALLRAVSKRHTLLIDFLLREPGIKVNCTDHNGQSALILAVIQGNSRVVERLLSKGVDANHKDKWGQSALTWAVILNIQEVLEPLLDDSRVDLNTQNTSGMTPLSIASWYGDYYMATQLLQYQDIDVHLQNENGETALSIAKSWRVVLKGGANWSEPPKPGFVARDDIGRNSYKESYDEIVAIINKYVG</sequence>
<dbReference type="SMART" id="SM00248">
    <property type="entry name" value="ANK"/>
    <property type="match status" value="6"/>
</dbReference>
<name>A0A179EYX3_METCM</name>
<dbReference type="InterPro" id="IPR002110">
    <property type="entry name" value="Ankyrin_rpt"/>
</dbReference>
<evidence type="ECO:0000313" key="5">
    <source>
        <dbReference type="Proteomes" id="UP000078397"/>
    </source>
</evidence>
<dbReference type="KEGG" id="pchm:VFPPC_11333"/>
<evidence type="ECO:0000256" key="1">
    <source>
        <dbReference type="ARBA" id="ARBA00022737"/>
    </source>
</evidence>
<dbReference type="PANTHER" id="PTHR24141:SF1">
    <property type="entry name" value="2-5A-DEPENDENT RIBONUCLEASE"/>
    <property type="match status" value="1"/>
</dbReference>
<dbReference type="AlphaFoldDB" id="A0A179EYX3"/>
<dbReference type="SUPFAM" id="SSF81383">
    <property type="entry name" value="F-box domain"/>
    <property type="match status" value="1"/>
</dbReference>
<keyword evidence="2 3" id="KW-0040">ANK repeat</keyword>
<keyword evidence="5" id="KW-1185">Reference proteome</keyword>
<dbReference type="Gene3D" id="1.25.40.20">
    <property type="entry name" value="Ankyrin repeat-containing domain"/>
    <property type="match status" value="1"/>
</dbReference>
<keyword evidence="1" id="KW-0677">Repeat</keyword>
<dbReference type="PANTHER" id="PTHR24141">
    <property type="entry name" value="2-5A-DEPENDENT RIBONUCLEASE"/>
    <property type="match status" value="1"/>
</dbReference>
<dbReference type="Pfam" id="PF12796">
    <property type="entry name" value="Ank_2"/>
    <property type="match status" value="1"/>
</dbReference>
<dbReference type="EMBL" id="LSBJ02000015">
    <property type="protein sequence ID" value="OAQ58099.1"/>
    <property type="molecule type" value="Genomic_DNA"/>
</dbReference>
<organism evidence="4 5">
    <name type="scientific">Pochonia chlamydosporia 170</name>
    <dbReference type="NCBI Taxonomy" id="1380566"/>
    <lineage>
        <taxon>Eukaryota</taxon>
        <taxon>Fungi</taxon>
        <taxon>Dikarya</taxon>
        <taxon>Ascomycota</taxon>
        <taxon>Pezizomycotina</taxon>
        <taxon>Sordariomycetes</taxon>
        <taxon>Hypocreomycetidae</taxon>
        <taxon>Hypocreales</taxon>
        <taxon>Clavicipitaceae</taxon>
        <taxon>Pochonia</taxon>
    </lineage>
</organism>
<proteinExistence type="predicted"/>
<dbReference type="GO" id="GO:0003723">
    <property type="term" value="F:RNA binding"/>
    <property type="evidence" value="ECO:0007669"/>
    <property type="project" value="TreeGrafter"/>
</dbReference>
<dbReference type="GeneID" id="28853550"/>
<dbReference type="RefSeq" id="XP_018136312.1">
    <property type="nucleotide sequence ID" value="XM_018289556.1"/>
</dbReference>
<comment type="caution">
    <text evidence="4">The sequence shown here is derived from an EMBL/GenBank/DDBJ whole genome shotgun (WGS) entry which is preliminary data.</text>
</comment>